<organism evidence="2 3">
    <name type="scientific">Methylorubrum populi</name>
    <dbReference type="NCBI Taxonomy" id="223967"/>
    <lineage>
        <taxon>Bacteria</taxon>
        <taxon>Pseudomonadati</taxon>
        <taxon>Pseudomonadota</taxon>
        <taxon>Alphaproteobacteria</taxon>
        <taxon>Hyphomicrobiales</taxon>
        <taxon>Methylobacteriaceae</taxon>
        <taxon>Methylorubrum</taxon>
    </lineage>
</organism>
<dbReference type="EMBL" id="WEKV01000014">
    <property type="protein sequence ID" value="KAB7783955.1"/>
    <property type="molecule type" value="Genomic_DNA"/>
</dbReference>
<comment type="caution">
    <text evidence="2">The sequence shown here is derived from an EMBL/GenBank/DDBJ whole genome shotgun (WGS) entry which is preliminary data.</text>
</comment>
<gene>
    <name evidence="2" type="ORF">F8B43_3878</name>
</gene>
<feature type="compositionally biased region" description="Low complexity" evidence="1">
    <location>
        <begin position="256"/>
        <end position="266"/>
    </location>
</feature>
<name>A0A833J3M4_9HYPH</name>
<evidence type="ECO:0000256" key="1">
    <source>
        <dbReference type="SAM" id="MobiDB-lite"/>
    </source>
</evidence>
<feature type="region of interest" description="Disordered" evidence="1">
    <location>
        <begin position="139"/>
        <end position="169"/>
    </location>
</feature>
<feature type="region of interest" description="Disordered" evidence="1">
    <location>
        <begin position="1"/>
        <end position="42"/>
    </location>
</feature>
<evidence type="ECO:0000313" key="3">
    <source>
        <dbReference type="Proteomes" id="UP000469949"/>
    </source>
</evidence>
<sequence length="266" mass="27846">MTGVATLRPGPPVRFPGLPRSCGPVGRAGEASSSSSIRTVSPHSGNLEWVADSVACSRCGPIGLGTGDARRMAIFGSYRMAGIGHGYRVDGALAVGGRDWDQSALATATVIPAEVIRHPIDPFGMADIGLAQSPRGLTDTVPASIKRKPYNRLGPPIRNTPRQASSRHLWCRRRSPPQHELRNRPFASTVGGGDVGTVACRAAHRNEDQRGRGATAISPGLVSISLSRITAVGVHLARQNALALASPHPVAPCRPPSAHSQSHSSP</sequence>
<reference evidence="2 3" key="1">
    <citation type="submission" date="2019-10" db="EMBL/GenBank/DDBJ databases">
        <title>Draft Genome Sequence of the Caffeine Degrading Methylotroph Methylorubrum populi PINKEL.</title>
        <authorList>
            <person name="Dawson S.C."/>
            <person name="Zhang X."/>
            <person name="Wright M.E."/>
            <person name="Sharma G."/>
            <person name="Langner J.T."/>
            <person name="Ditty J.L."/>
            <person name="Subuyuj G.A."/>
        </authorList>
    </citation>
    <scope>NUCLEOTIDE SEQUENCE [LARGE SCALE GENOMIC DNA]</scope>
    <source>
        <strain evidence="2 3">Pinkel</strain>
    </source>
</reference>
<accession>A0A833J3M4</accession>
<evidence type="ECO:0000313" key="2">
    <source>
        <dbReference type="EMBL" id="KAB7783955.1"/>
    </source>
</evidence>
<feature type="compositionally biased region" description="Polar residues" evidence="1">
    <location>
        <begin position="31"/>
        <end position="42"/>
    </location>
</feature>
<proteinExistence type="predicted"/>
<dbReference type="Proteomes" id="UP000469949">
    <property type="component" value="Unassembled WGS sequence"/>
</dbReference>
<feature type="region of interest" description="Disordered" evidence="1">
    <location>
        <begin position="246"/>
        <end position="266"/>
    </location>
</feature>
<dbReference type="AlphaFoldDB" id="A0A833J3M4"/>
<protein>
    <submittedName>
        <fullName evidence="2">Uncharacterized protein</fullName>
    </submittedName>
</protein>